<keyword evidence="1" id="KW-0732">Signal</keyword>
<feature type="signal peptide" evidence="1">
    <location>
        <begin position="1"/>
        <end position="23"/>
    </location>
</feature>
<protein>
    <submittedName>
        <fullName evidence="2">Uncharacterized protein</fullName>
    </submittedName>
</protein>
<dbReference type="EMBL" id="QVQT01000007">
    <property type="protein sequence ID" value="RFU15194.1"/>
    <property type="molecule type" value="Genomic_DNA"/>
</dbReference>
<evidence type="ECO:0000256" key="1">
    <source>
        <dbReference type="SAM" id="SignalP"/>
    </source>
</evidence>
<gene>
    <name evidence="2" type="ORF">D0Y96_18865</name>
</gene>
<dbReference type="AlphaFoldDB" id="A0A372IJW3"/>
<name>A0A372IJW3_9BACT</name>
<comment type="caution">
    <text evidence="2">The sequence shown here is derived from an EMBL/GenBank/DDBJ whole genome shotgun (WGS) entry which is preliminary data.</text>
</comment>
<accession>A0A372IJW3</accession>
<feature type="chain" id="PRO_5016580301" evidence="1">
    <location>
        <begin position="24"/>
        <end position="701"/>
    </location>
</feature>
<reference evidence="2 3" key="1">
    <citation type="submission" date="2018-08" db="EMBL/GenBank/DDBJ databases">
        <title>Acidipila sp. 4G-K13, an acidobacterium isolated from forest soil.</title>
        <authorList>
            <person name="Gao Z.-H."/>
            <person name="Qiu L.-H."/>
        </authorList>
    </citation>
    <scope>NUCLEOTIDE SEQUENCE [LARGE SCALE GENOMIC DNA]</scope>
    <source>
        <strain evidence="2 3">4G-K13</strain>
    </source>
</reference>
<evidence type="ECO:0000313" key="2">
    <source>
        <dbReference type="EMBL" id="RFU15194.1"/>
    </source>
</evidence>
<evidence type="ECO:0000313" key="3">
    <source>
        <dbReference type="Proteomes" id="UP000264702"/>
    </source>
</evidence>
<sequence length="701" mass="68576">MPALVLPAILLVFLAGCSTSSIKPSTGPITFTTVNGSPLASFPASMAAGSTAYLMVNLGNDAQLLGADWTVSCTNEPPAGTPLPPGEIVDQSCGTFAPVHTLGGPVPSYATSAASYVTLYTAPAVVPANGIVTLYAKATDDPSRYSSLTLTVTGLPISIAFAPAPPSTLAVSATASLKAVLTNDYASAGAKWTVACGAAGANACGSFSAAQTASGVATTYTAPSAMPAGSVVTITATSVSDTTKSVSAAITILPVTVTVNPATLSVAASGTGLLSAAVVNDVSNAGVDWMLSCGSSTACGSITAHTASGSAATYTAPSAVPGSGAVTVTATSTADKTASGSALVTVTSPQPAKVNGRVMAGAQPVAGASVLLYATGESGYGSASMLLNSYEDSAARTDDNGYFTVTGGEACPSSASELYLVARSGNAGGGANPNLAFVAALGSCSSFRSTANVTVGEATTVAAAYALSGFMQDAAHIGTTPANQAGLENAFATVWDLVDPATGEARSTTPVGHGAAPRAEIDTLANLLNGCAVTAGGKAGDGSACGDLFSNTGGTATADTLQAAMEIARHPAESAGAVNALFDLANGNGPYQPALAAAPVNWSLALHYSGEGPVTAQSAAVDGSGRVWIADGVDGMPSVRSTSAALPVPGGDSNSLAVDGAGNLWVVRHGENAVDEFVGIATPVASSPDMNEKGSGTAFRR</sequence>
<proteinExistence type="predicted"/>
<keyword evidence="3" id="KW-1185">Reference proteome</keyword>
<organism evidence="2 3">
    <name type="scientific">Paracidobacterium acidisoli</name>
    <dbReference type="NCBI Taxonomy" id="2303751"/>
    <lineage>
        <taxon>Bacteria</taxon>
        <taxon>Pseudomonadati</taxon>
        <taxon>Acidobacteriota</taxon>
        <taxon>Terriglobia</taxon>
        <taxon>Terriglobales</taxon>
        <taxon>Acidobacteriaceae</taxon>
        <taxon>Paracidobacterium</taxon>
    </lineage>
</organism>
<dbReference type="Proteomes" id="UP000264702">
    <property type="component" value="Unassembled WGS sequence"/>
</dbReference>